<dbReference type="PANTHER" id="PTHR11802:SF3">
    <property type="entry name" value="RETINOID-INDUCIBLE SERINE CARBOXYPEPTIDASE"/>
    <property type="match status" value="1"/>
</dbReference>
<keyword evidence="5" id="KW-0325">Glycoprotein</keyword>
<organism evidence="7 8">
    <name type="scientific">Vulcanimicrobium alpinum</name>
    <dbReference type="NCBI Taxonomy" id="3016050"/>
    <lineage>
        <taxon>Bacteria</taxon>
        <taxon>Bacillati</taxon>
        <taxon>Vulcanimicrobiota</taxon>
        <taxon>Vulcanimicrobiia</taxon>
        <taxon>Vulcanimicrobiales</taxon>
        <taxon>Vulcanimicrobiaceae</taxon>
        <taxon>Vulcanimicrobium</taxon>
    </lineage>
</organism>
<dbReference type="AlphaFoldDB" id="A0AAN1XW09"/>
<evidence type="ECO:0000256" key="1">
    <source>
        <dbReference type="ARBA" id="ARBA00022645"/>
    </source>
</evidence>
<keyword evidence="4" id="KW-0378">Hydrolase</keyword>
<evidence type="ECO:0000256" key="6">
    <source>
        <dbReference type="SAM" id="SignalP"/>
    </source>
</evidence>
<dbReference type="GO" id="GO:0006508">
    <property type="term" value="P:proteolysis"/>
    <property type="evidence" value="ECO:0007669"/>
    <property type="project" value="UniProtKB-KW"/>
</dbReference>
<evidence type="ECO:0000256" key="5">
    <source>
        <dbReference type="ARBA" id="ARBA00023180"/>
    </source>
</evidence>
<dbReference type="RefSeq" id="WP_317997022.1">
    <property type="nucleotide sequence ID" value="NZ_AP025523.1"/>
</dbReference>
<dbReference type="SUPFAM" id="SSF53474">
    <property type="entry name" value="alpha/beta-Hydrolases"/>
    <property type="match status" value="1"/>
</dbReference>
<dbReference type="EMBL" id="AP025523">
    <property type="protein sequence ID" value="BDE06025.1"/>
    <property type="molecule type" value="Genomic_DNA"/>
</dbReference>
<gene>
    <name evidence="7" type="ORF">WPS_13010</name>
</gene>
<dbReference type="Pfam" id="PF00450">
    <property type="entry name" value="Peptidase_S10"/>
    <property type="match status" value="1"/>
</dbReference>
<evidence type="ECO:0000256" key="4">
    <source>
        <dbReference type="ARBA" id="ARBA00022801"/>
    </source>
</evidence>
<keyword evidence="1" id="KW-0121">Carboxypeptidase</keyword>
<sequence length="504" mass="54866">MRPLLLSLALSALVAPSAALAQSSPSPAPFRPVPGARDAVTHHAIVLGGKRIAYTARAGTLLLRDAENEPTASVFYVAYTADRADAKRRPVTFLWNGGPGSSSIWLHMGSFGPVRVPVPKDGSLPGPRPRLVDNASSLLDTSDLVFVDAVGTGWSTIVARGKTADYYGIDEDAKAFAQFIERWATKNARWESPKFLLGESYGTTRAANVVNRLQDDGMAVNGVVLLSSALDYNFLPIGQGPGNDYVYAGYLPTEAAVAWYHHRAVGASPDLARFVAQARAFAAGPYLHALAQGDLLDDASRTAIVRQLHAFTGLSEAYVRAADLRIDPNKFRQELLRDEGRTIGRYDGRYSGTSTDTNAAYSDYDPSDTMTSAAYVAAFNHYAHDVLHYKDDRPYDVLDFSVNRAWKYQRENDSNAPTVVADLKSAIVKNPSLHVLSANGYYDLATGFYSTEYLLGHMGLDAAQRARLHYAYYPSGHMVYLNADSLVAFKADLVRFYATAAAAR</sequence>
<evidence type="ECO:0000313" key="8">
    <source>
        <dbReference type="Proteomes" id="UP001317532"/>
    </source>
</evidence>
<accession>A0AAN1XW09</accession>
<dbReference type="InterPro" id="IPR029058">
    <property type="entry name" value="AB_hydrolase_fold"/>
</dbReference>
<dbReference type="Gene3D" id="3.40.50.1820">
    <property type="entry name" value="alpha/beta hydrolase"/>
    <property type="match status" value="1"/>
</dbReference>
<reference evidence="7 8" key="1">
    <citation type="journal article" date="2022" name="ISME Commun">
        <title>Vulcanimicrobium alpinus gen. nov. sp. nov., the first cultivated representative of the candidate phylum 'Eremiobacterota', is a metabolically versatile aerobic anoxygenic phototroph.</title>
        <authorList>
            <person name="Yabe S."/>
            <person name="Muto K."/>
            <person name="Abe K."/>
            <person name="Yokota A."/>
            <person name="Staudigel H."/>
            <person name="Tebo B.M."/>
        </authorList>
    </citation>
    <scope>NUCLEOTIDE SEQUENCE [LARGE SCALE GENOMIC DNA]</scope>
    <source>
        <strain evidence="7 8">WC8-2</strain>
    </source>
</reference>
<dbReference type="Proteomes" id="UP001317532">
    <property type="component" value="Chromosome"/>
</dbReference>
<dbReference type="PANTHER" id="PTHR11802">
    <property type="entry name" value="SERINE PROTEASE FAMILY S10 SERINE CARBOXYPEPTIDASE"/>
    <property type="match status" value="1"/>
</dbReference>
<name>A0AAN1XW09_UNVUL</name>
<keyword evidence="3 6" id="KW-0732">Signal</keyword>
<dbReference type="KEGG" id="vab:WPS_13010"/>
<proteinExistence type="predicted"/>
<evidence type="ECO:0000256" key="3">
    <source>
        <dbReference type="ARBA" id="ARBA00022729"/>
    </source>
</evidence>
<evidence type="ECO:0000313" key="7">
    <source>
        <dbReference type="EMBL" id="BDE06025.1"/>
    </source>
</evidence>
<keyword evidence="2" id="KW-0645">Protease</keyword>
<dbReference type="GO" id="GO:0004185">
    <property type="term" value="F:serine-type carboxypeptidase activity"/>
    <property type="evidence" value="ECO:0007669"/>
    <property type="project" value="InterPro"/>
</dbReference>
<protein>
    <submittedName>
        <fullName evidence="7">Peptidase S10</fullName>
    </submittedName>
</protein>
<dbReference type="InterPro" id="IPR001563">
    <property type="entry name" value="Peptidase_S10"/>
</dbReference>
<evidence type="ECO:0000256" key="2">
    <source>
        <dbReference type="ARBA" id="ARBA00022670"/>
    </source>
</evidence>
<feature type="chain" id="PRO_5043018727" evidence="6">
    <location>
        <begin position="22"/>
        <end position="504"/>
    </location>
</feature>
<keyword evidence="8" id="KW-1185">Reference proteome</keyword>
<feature type="signal peptide" evidence="6">
    <location>
        <begin position="1"/>
        <end position="21"/>
    </location>
</feature>